<evidence type="ECO:0000256" key="1">
    <source>
        <dbReference type="SAM" id="MobiDB-lite"/>
    </source>
</evidence>
<evidence type="ECO:0000313" key="2">
    <source>
        <dbReference type="EMBL" id="KAI1714313.1"/>
    </source>
</evidence>
<reference evidence="2" key="1">
    <citation type="submission" date="2022-01" db="EMBL/GenBank/DDBJ databases">
        <title>Genome Sequence Resource for Two Populations of Ditylenchus destructor, the Migratory Endoparasitic Phytonematode.</title>
        <authorList>
            <person name="Zhang H."/>
            <person name="Lin R."/>
            <person name="Xie B."/>
        </authorList>
    </citation>
    <scope>NUCLEOTIDE SEQUENCE</scope>
    <source>
        <strain evidence="2">BazhouSP</strain>
    </source>
</reference>
<name>A0AAD4N7A7_9BILA</name>
<accession>A0AAD4N7A7</accession>
<organism evidence="2 3">
    <name type="scientific">Ditylenchus destructor</name>
    <dbReference type="NCBI Taxonomy" id="166010"/>
    <lineage>
        <taxon>Eukaryota</taxon>
        <taxon>Metazoa</taxon>
        <taxon>Ecdysozoa</taxon>
        <taxon>Nematoda</taxon>
        <taxon>Chromadorea</taxon>
        <taxon>Rhabditida</taxon>
        <taxon>Tylenchina</taxon>
        <taxon>Tylenchomorpha</taxon>
        <taxon>Sphaerularioidea</taxon>
        <taxon>Anguinidae</taxon>
        <taxon>Anguininae</taxon>
        <taxon>Ditylenchus</taxon>
    </lineage>
</organism>
<dbReference type="AlphaFoldDB" id="A0AAD4N7A7"/>
<feature type="region of interest" description="Disordered" evidence="1">
    <location>
        <begin position="1"/>
        <end position="31"/>
    </location>
</feature>
<keyword evidence="3" id="KW-1185">Reference proteome</keyword>
<sequence>MEISTEKNDFAFEKEEKEEKMENNKSFSSSPTPFAFPLIILDDLESVPIEEFRLEKETTSEFLQLRQMSREESAKIDEACNIEEPEAYKK</sequence>
<feature type="compositionally biased region" description="Basic and acidic residues" evidence="1">
    <location>
        <begin position="1"/>
        <end position="23"/>
    </location>
</feature>
<evidence type="ECO:0000313" key="3">
    <source>
        <dbReference type="Proteomes" id="UP001201812"/>
    </source>
</evidence>
<protein>
    <submittedName>
        <fullName evidence="2">Uncharacterized protein</fullName>
    </submittedName>
</protein>
<comment type="caution">
    <text evidence="2">The sequence shown here is derived from an EMBL/GenBank/DDBJ whole genome shotgun (WGS) entry which is preliminary data.</text>
</comment>
<proteinExistence type="predicted"/>
<dbReference type="Proteomes" id="UP001201812">
    <property type="component" value="Unassembled WGS sequence"/>
</dbReference>
<gene>
    <name evidence="2" type="ORF">DdX_08406</name>
</gene>
<dbReference type="EMBL" id="JAKKPZ010000013">
    <property type="protein sequence ID" value="KAI1714313.1"/>
    <property type="molecule type" value="Genomic_DNA"/>
</dbReference>